<proteinExistence type="predicted"/>
<dbReference type="PANTHER" id="PTHR33572">
    <property type="entry name" value="SPORE DEVELOPMENT REGULATOR VOSA"/>
    <property type="match status" value="1"/>
</dbReference>
<evidence type="ECO:0000256" key="5">
    <source>
        <dbReference type="SAM" id="MobiDB-lite"/>
    </source>
</evidence>
<name>A0A369K103_HYPMA</name>
<accession>A0A369K103</accession>
<dbReference type="OrthoDB" id="5599552at2759"/>
<dbReference type="GO" id="GO:0005634">
    <property type="term" value="C:nucleus"/>
    <property type="evidence" value="ECO:0007669"/>
    <property type="project" value="UniProtKB-SubCell"/>
</dbReference>
<dbReference type="AlphaFoldDB" id="A0A369K103"/>
<reference evidence="7" key="1">
    <citation type="submission" date="2018-04" db="EMBL/GenBank/DDBJ databases">
        <title>Whole genome sequencing of Hypsizygus marmoreus.</title>
        <authorList>
            <person name="Choi I.-G."/>
            <person name="Min B."/>
            <person name="Kim J.-G."/>
            <person name="Kim S."/>
            <person name="Oh Y.-L."/>
            <person name="Kong W.-S."/>
            <person name="Park H."/>
            <person name="Jeong J."/>
            <person name="Song E.-S."/>
        </authorList>
    </citation>
    <scope>NUCLEOTIDE SEQUENCE [LARGE SCALE GENOMIC DNA]</scope>
    <source>
        <strain evidence="7">51987-8</strain>
    </source>
</reference>
<organism evidence="7 8">
    <name type="scientific">Hypsizygus marmoreus</name>
    <name type="common">White beech mushroom</name>
    <name type="synonym">Agaricus marmoreus</name>
    <dbReference type="NCBI Taxonomy" id="39966"/>
    <lineage>
        <taxon>Eukaryota</taxon>
        <taxon>Fungi</taxon>
        <taxon>Dikarya</taxon>
        <taxon>Basidiomycota</taxon>
        <taxon>Agaricomycotina</taxon>
        <taxon>Agaricomycetes</taxon>
        <taxon>Agaricomycetidae</taxon>
        <taxon>Agaricales</taxon>
        <taxon>Tricholomatineae</taxon>
        <taxon>Lyophyllaceae</taxon>
        <taxon>Hypsizygus</taxon>
    </lineage>
</organism>
<dbReference type="InterPro" id="IPR038491">
    <property type="entry name" value="Velvet_dom_sf"/>
</dbReference>
<dbReference type="Proteomes" id="UP000076154">
    <property type="component" value="Unassembled WGS sequence"/>
</dbReference>
<dbReference type="InterPro" id="IPR021740">
    <property type="entry name" value="Velvet"/>
</dbReference>
<dbReference type="Pfam" id="PF11754">
    <property type="entry name" value="Velvet"/>
    <property type="match status" value="1"/>
</dbReference>
<dbReference type="PANTHER" id="PTHR33572:SF3">
    <property type="entry name" value="VELVET COMPLEX SUBUNIT B"/>
    <property type="match status" value="1"/>
</dbReference>
<evidence type="ECO:0000256" key="4">
    <source>
        <dbReference type="ARBA" id="ARBA00023242"/>
    </source>
</evidence>
<keyword evidence="3" id="KW-0804">Transcription</keyword>
<dbReference type="EMBL" id="LUEZ02000012">
    <property type="protein sequence ID" value="RDB28299.1"/>
    <property type="molecule type" value="Genomic_DNA"/>
</dbReference>
<feature type="domain" description="Velvet" evidence="6">
    <location>
        <begin position="457"/>
        <end position="728"/>
    </location>
</feature>
<feature type="region of interest" description="Disordered" evidence="5">
    <location>
        <begin position="725"/>
        <end position="769"/>
    </location>
</feature>
<sequence>MPTIRTAYVDGLIDTPDQSVLYRFGGRRLRFRPQPYPIHSASSSTDTVPTLLQVTVWDREEQWSWRCENIIYQRPCHQWSTNQLPRSIQNAPWVYGPVSYYTFLPQALGTDLVRSRTVSRPSKSTSICAPRDEHRTASYYRDTTLRPVDLPDPLAWLLVPWVFSNHDIAMPCTDRNAPPHWDSFHIESTCVTSSASITFPPKSSPAQVAVLSLYIHQVPRGHFSAAHVKEHSGYRFCHHLTDVAAKYTGILGKGASPAAMPSSYGFLSCTSDVLRPRVSLESHVYFTLWATCLDLMTLDISRACQTAAHRSLLLSSKYFDGHGGHDGFAEVRQVESLFEPHWSPLVAFILGQALRVHSVCQLYNRFHVKPTPQARYRPKLTMEMISPRSMPAYYAFCSIWFNVNFPFHSLTLTMFTQFQPGYQQQSMEPPAAHNSHQPHGTDLIGQPILFVSGQFAGQTIRAELREVQQAELGRKYARVDRRPLDPPPVVQLRLYQVFNAGTDDETEKEIQDYDAIQVLGLLCTVDLFPVPPQVVGNKSTPQPQKIHSAPPTQVSFASSVSSQFPDDRQQTFSFVAPAYNITQAMDSSLTSSSPRSQPTSIPDYVPYPLSAPDIVHYVGNYPVTENSKTTQALVGATFVQPASVEFQGQKSIMFVFADLAVKVEGTFILRYRVFDIFSKPHNREDLAIQAECYGGPFRVYSTKEFPGLQASTELTKQLARWGVRLNTRETERKRRKKGEARSASPPYTGTGKRKVPSPNAETTWASGDD</sequence>
<dbReference type="PROSITE" id="PS51821">
    <property type="entry name" value="VELVET"/>
    <property type="match status" value="1"/>
</dbReference>
<evidence type="ECO:0000313" key="8">
    <source>
        <dbReference type="Proteomes" id="UP000076154"/>
    </source>
</evidence>
<evidence type="ECO:0000256" key="3">
    <source>
        <dbReference type="ARBA" id="ARBA00023163"/>
    </source>
</evidence>
<keyword evidence="8" id="KW-1185">Reference proteome</keyword>
<evidence type="ECO:0000259" key="6">
    <source>
        <dbReference type="PROSITE" id="PS51821"/>
    </source>
</evidence>
<comment type="caution">
    <text evidence="7">The sequence shown here is derived from an EMBL/GenBank/DDBJ whole genome shotgun (WGS) entry which is preliminary data.</text>
</comment>
<dbReference type="InterPro" id="IPR037525">
    <property type="entry name" value="Velvet_dom"/>
</dbReference>
<keyword evidence="4" id="KW-0539">Nucleus</keyword>
<evidence type="ECO:0000256" key="2">
    <source>
        <dbReference type="ARBA" id="ARBA00023015"/>
    </source>
</evidence>
<protein>
    <recommendedName>
        <fullName evidence="6">Velvet domain-containing protein</fullName>
    </recommendedName>
</protein>
<evidence type="ECO:0000256" key="1">
    <source>
        <dbReference type="ARBA" id="ARBA00004123"/>
    </source>
</evidence>
<gene>
    <name evidence="7" type="ORF">Hypma_001383</name>
</gene>
<dbReference type="InParanoid" id="A0A369K103"/>
<comment type="subcellular location">
    <subcellularLocation>
        <location evidence="1">Nucleus</location>
    </subcellularLocation>
</comment>
<keyword evidence="2" id="KW-0805">Transcription regulation</keyword>
<dbReference type="Gene3D" id="2.60.40.3960">
    <property type="entry name" value="Velvet domain"/>
    <property type="match status" value="1"/>
</dbReference>
<feature type="compositionally biased region" description="Polar residues" evidence="5">
    <location>
        <begin position="759"/>
        <end position="769"/>
    </location>
</feature>
<evidence type="ECO:0000313" key="7">
    <source>
        <dbReference type="EMBL" id="RDB28299.1"/>
    </source>
</evidence>